<organism evidence="1 2">
    <name type="scientific">Winogradskyella jejuensis</name>
    <dbReference type="NCBI Taxonomy" id="1089305"/>
    <lineage>
        <taxon>Bacteria</taxon>
        <taxon>Pseudomonadati</taxon>
        <taxon>Bacteroidota</taxon>
        <taxon>Flavobacteriia</taxon>
        <taxon>Flavobacteriales</taxon>
        <taxon>Flavobacteriaceae</taxon>
        <taxon>Winogradskyella</taxon>
    </lineage>
</organism>
<dbReference type="RefSeq" id="WP_073083769.1">
    <property type="nucleotide sequence ID" value="NZ_FQWS01000001.1"/>
</dbReference>
<evidence type="ECO:0008006" key="3">
    <source>
        <dbReference type="Google" id="ProtNLM"/>
    </source>
</evidence>
<gene>
    <name evidence="1" type="ORF">SAMN05444148_0975</name>
</gene>
<accession>A0A1M5MRT8</accession>
<dbReference type="STRING" id="1089305.SAMN05444148_0975"/>
<proteinExistence type="predicted"/>
<dbReference type="Pfam" id="PF14063">
    <property type="entry name" value="DUF4254"/>
    <property type="match status" value="1"/>
</dbReference>
<reference evidence="2" key="1">
    <citation type="submission" date="2016-11" db="EMBL/GenBank/DDBJ databases">
        <authorList>
            <person name="Varghese N."/>
            <person name="Submissions S."/>
        </authorList>
    </citation>
    <scope>NUCLEOTIDE SEQUENCE [LARGE SCALE GENOMIC DNA]</scope>
    <source>
        <strain evidence="2">DSM 25330</strain>
    </source>
</reference>
<evidence type="ECO:0000313" key="2">
    <source>
        <dbReference type="Proteomes" id="UP000184522"/>
    </source>
</evidence>
<dbReference type="AlphaFoldDB" id="A0A1M5MRT8"/>
<dbReference type="OrthoDB" id="9805817at2"/>
<sequence>MFSEKANSIFQDVIKTYKVLNTVDQPFTNKYDKNDDLIAHLLYRKCWIDTVQWAYEDIIRDPNIDPVAALKLKRMIDASNQDRTDTVEYIDSYFLDKYKDVEVKVNAKINSESPAWAIDRLSILALKIYHMHLETVREDASDSHKAACQKKLDVLLEQRVDLSTAIDDLLTDIASGDKYMKVYKQMKMYNDDELNPVLRGQK</sequence>
<name>A0A1M5MRT8_9FLAO</name>
<dbReference type="InterPro" id="IPR025350">
    <property type="entry name" value="DUF4254"/>
</dbReference>
<dbReference type="Proteomes" id="UP000184522">
    <property type="component" value="Unassembled WGS sequence"/>
</dbReference>
<protein>
    <recommendedName>
        <fullName evidence="3">DUF4254 domain-containing protein</fullName>
    </recommendedName>
</protein>
<evidence type="ECO:0000313" key="1">
    <source>
        <dbReference type="EMBL" id="SHG79946.1"/>
    </source>
</evidence>
<keyword evidence="2" id="KW-1185">Reference proteome</keyword>
<dbReference type="EMBL" id="FQWS01000001">
    <property type="protein sequence ID" value="SHG79946.1"/>
    <property type="molecule type" value="Genomic_DNA"/>
</dbReference>